<dbReference type="AlphaFoldDB" id="A0A3S0WKX3"/>
<name>A0A3S0WKX3_9BACT</name>
<organism evidence="1 2">
    <name type="scientific">Prevotella koreensis</name>
    <dbReference type="NCBI Taxonomy" id="2490854"/>
    <lineage>
        <taxon>Bacteria</taxon>
        <taxon>Pseudomonadati</taxon>
        <taxon>Bacteroidota</taxon>
        <taxon>Bacteroidia</taxon>
        <taxon>Bacteroidales</taxon>
        <taxon>Prevotellaceae</taxon>
        <taxon>Prevotella</taxon>
    </lineage>
</organism>
<reference evidence="1 2" key="1">
    <citation type="submission" date="2018-12" db="EMBL/GenBank/DDBJ databases">
        <title>Genome sequencing of Prevotella sp. KCOM 3155 (= JS262).</title>
        <authorList>
            <person name="Kook J.-K."/>
            <person name="Park S.-N."/>
            <person name="Lim Y.K."/>
        </authorList>
    </citation>
    <scope>NUCLEOTIDE SEQUENCE [LARGE SCALE GENOMIC DNA]</scope>
    <source>
        <strain evidence="1 2">KCOM 3155</strain>
    </source>
</reference>
<comment type="caution">
    <text evidence="1">The sequence shown here is derived from an EMBL/GenBank/DDBJ whole genome shotgun (WGS) entry which is preliminary data.</text>
</comment>
<accession>A0A3S0WKX3</accession>
<dbReference type="EMBL" id="RYYU01000001">
    <property type="protein sequence ID" value="RUL59827.1"/>
    <property type="molecule type" value="Genomic_DNA"/>
</dbReference>
<gene>
    <name evidence="1" type="ORF">EHV08_08690</name>
</gene>
<protein>
    <submittedName>
        <fullName evidence="1">Uncharacterized protein</fullName>
    </submittedName>
</protein>
<keyword evidence="2" id="KW-1185">Reference proteome</keyword>
<sequence length="77" mass="8341">MAVKVKLADFFADLSTNAMGTETKIQALAALLDGSQSGIEIDGTLCKSEDDIRKLLEQTPILKKKETEKEAEKGGEK</sequence>
<evidence type="ECO:0000313" key="2">
    <source>
        <dbReference type="Proteomes" id="UP000278983"/>
    </source>
</evidence>
<dbReference type="RefSeq" id="WP_126678930.1">
    <property type="nucleotide sequence ID" value="NZ_RYYU01000001.1"/>
</dbReference>
<dbReference type="Proteomes" id="UP000278983">
    <property type="component" value="Unassembled WGS sequence"/>
</dbReference>
<evidence type="ECO:0000313" key="1">
    <source>
        <dbReference type="EMBL" id="RUL59827.1"/>
    </source>
</evidence>
<proteinExistence type="predicted"/>